<feature type="transmembrane region" description="Helical" evidence="6">
    <location>
        <begin position="37"/>
        <end position="54"/>
    </location>
</feature>
<protein>
    <submittedName>
        <fullName evidence="8">EamA family transporter</fullName>
    </submittedName>
</protein>
<dbReference type="OrthoDB" id="4167046at2"/>
<keyword evidence="4 6" id="KW-1133">Transmembrane helix</keyword>
<feature type="domain" description="EamA" evidence="7">
    <location>
        <begin position="4"/>
        <end position="135"/>
    </location>
</feature>
<feature type="transmembrane region" description="Helical" evidence="6">
    <location>
        <begin position="182"/>
        <end position="204"/>
    </location>
</feature>
<feature type="transmembrane region" description="Helical" evidence="6">
    <location>
        <begin position="241"/>
        <end position="259"/>
    </location>
</feature>
<organism evidence="8 9">
    <name type="scientific">Pseudomonas vancouverensis</name>
    <dbReference type="NCBI Taxonomy" id="95300"/>
    <lineage>
        <taxon>Bacteria</taxon>
        <taxon>Pseudomonadati</taxon>
        <taxon>Pseudomonadota</taxon>
        <taxon>Gammaproteobacteria</taxon>
        <taxon>Pseudomonadales</taxon>
        <taxon>Pseudomonadaceae</taxon>
        <taxon>Pseudomonas</taxon>
    </lineage>
</organism>
<dbReference type="SUPFAM" id="SSF103481">
    <property type="entry name" value="Multidrug resistance efflux transporter EmrE"/>
    <property type="match status" value="2"/>
</dbReference>
<evidence type="ECO:0000256" key="2">
    <source>
        <dbReference type="ARBA" id="ARBA00022475"/>
    </source>
</evidence>
<evidence type="ECO:0000256" key="3">
    <source>
        <dbReference type="ARBA" id="ARBA00022692"/>
    </source>
</evidence>
<dbReference type="AlphaFoldDB" id="A0A4R4KA90"/>
<dbReference type="Proteomes" id="UP000295254">
    <property type="component" value="Unassembled WGS sequence"/>
</dbReference>
<evidence type="ECO:0000313" key="8">
    <source>
        <dbReference type="EMBL" id="TDB64757.1"/>
    </source>
</evidence>
<evidence type="ECO:0000256" key="5">
    <source>
        <dbReference type="ARBA" id="ARBA00023136"/>
    </source>
</evidence>
<comment type="subcellular location">
    <subcellularLocation>
        <location evidence="1">Cell membrane</location>
        <topology evidence="1">Multi-pass membrane protein</topology>
    </subcellularLocation>
</comment>
<dbReference type="InterPro" id="IPR037185">
    <property type="entry name" value="EmrE-like"/>
</dbReference>
<dbReference type="PANTHER" id="PTHR42920">
    <property type="entry name" value="OS03G0707200 PROTEIN-RELATED"/>
    <property type="match status" value="1"/>
</dbReference>
<evidence type="ECO:0000256" key="1">
    <source>
        <dbReference type="ARBA" id="ARBA00004651"/>
    </source>
</evidence>
<reference evidence="9" key="1">
    <citation type="journal article" date="2019" name="bioRxiv">
        <title>Bacterially produced spermidine induces plant systemic susceptibility to pathogens.</title>
        <authorList>
            <person name="Melnyk R.A."/>
            <person name="Beskrovnaya P.A."/>
            <person name="Liu Z."/>
            <person name="Song Y."/>
            <person name="Haney C.H."/>
        </authorList>
    </citation>
    <scope>NUCLEOTIDE SEQUENCE [LARGE SCALE GENOMIC DNA]</scope>
    <source>
        <strain evidence="9">Dha-51</strain>
    </source>
</reference>
<evidence type="ECO:0000256" key="6">
    <source>
        <dbReference type="SAM" id="Phobius"/>
    </source>
</evidence>
<feature type="transmembrane region" description="Helical" evidence="6">
    <location>
        <begin position="92"/>
        <end position="112"/>
    </location>
</feature>
<keyword evidence="9" id="KW-1185">Reference proteome</keyword>
<dbReference type="GO" id="GO:0005886">
    <property type="term" value="C:plasma membrane"/>
    <property type="evidence" value="ECO:0007669"/>
    <property type="project" value="UniProtKB-SubCell"/>
</dbReference>
<feature type="transmembrane region" description="Helical" evidence="6">
    <location>
        <begin position="265"/>
        <end position="281"/>
    </location>
</feature>
<comment type="caution">
    <text evidence="8">The sequence shown here is derived from an EMBL/GenBank/DDBJ whole genome shotgun (WGS) entry which is preliminary data.</text>
</comment>
<gene>
    <name evidence="8" type="ORF">EIY72_10070</name>
</gene>
<dbReference type="RefSeq" id="WP_093224146.1">
    <property type="nucleotide sequence ID" value="NZ_LT629803.1"/>
</dbReference>
<keyword evidence="5 6" id="KW-0472">Membrane</keyword>
<feature type="transmembrane region" description="Helical" evidence="6">
    <location>
        <begin position="119"/>
        <end position="141"/>
    </location>
</feature>
<dbReference type="InterPro" id="IPR000620">
    <property type="entry name" value="EamA_dom"/>
</dbReference>
<accession>A0A4R4KA90</accession>
<evidence type="ECO:0000259" key="7">
    <source>
        <dbReference type="Pfam" id="PF00892"/>
    </source>
</evidence>
<dbReference type="Pfam" id="PF00892">
    <property type="entry name" value="EamA"/>
    <property type="match status" value="2"/>
</dbReference>
<feature type="domain" description="EamA" evidence="7">
    <location>
        <begin position="151"/>
        <end position="280"/>
    </location>
</feature>
<dbReference type="EMBL" id="RRZK01000009">
    <property type="protein sequence ID" value="TDB64757.1"/>
    <property type="molecule type" value="Genomic_DNA"/>
</dbReference>
<keyword evidence="2" id="KW-1003">Cell membrane</keyword>
<feature type="transmembrane region" description="Helical" evidence="6">
    <location>
        <begin position="153"/>
        <end position="170"/>
    </location>
</feature>
<sequence>MNLLLPILATLIWAASTVVNRLSVGIIDPAAISFYRWLTALLVLSPVVLPRVWRLRRQIRPHLPKLLLLGLLGMSLYQSLAYFAAYTVTATSMGLILATMPLLTVLLAFPVLNTRPTASLLIGALISFAGLAWLLAAGNLPSLWQHGVGQGELMMLLASLSYSLYCVLVKRWQIPLPTWESLYVQILCGTLLLIPPFVLAPSIALTAENIPLVLFAGLFASALAPGLWMRGLQNLGAEKTAVLMNLVPLFTAILAISLLGETLHLYHAVGGGLILLGIGLAQSKPARVQTRAVTQAISKASRNV</sequence>
<proteinExistence type="predicted"/>
<evidence type="ECO:0000313" key="9">
    <source>
        <dbReference type="Proteomes" id="UP000295254"/>
    </source>
</evidence>
<evidence type="ECO:0000256" key="4">
    <source>
        <dbReference type="ARBA" id="ARBA00022989"/>
    </source>
</evidence>
<feature type="transmembrane region" description="Helical" evidence="6">
    <location>
        <begin position="210"/>
        <end position="229"/>
    </location>
</feature>
<name>A0A4R4KA90_PSEVA</name>
<dbReference type="PANTHER" id="PTHR42920:SF11">
    <property type="entry name" value="INNER MEMBRANE PROTEIN YTFF"/>
    <property type="match status" value="1"/>
</dbReference>
<keyword evidence="3 6" id="KW-0812">Transmembrane</keyword>
<dbReference type="InterPro" id="IPR051258">
    <property type="entry name" value="Diverse_Substrate_Transporter"/>
</dbReference>
<feature type="transmembrane region" description="Helical" evidence="6">
    <location>
        <begin position="66"/>
        <end position="86"/>
    </location>
</feature>